<feature type="region of interest" description="Disordered" evidence="1">
    <location>
        <begin position="27"/>
        <end position="55"/>
    </location>
</feature>
<evidence type="ECO:0000313" key="3">
    <source>
        <dbReference type="Proteomes" id="UP001327560"/>
    </source>
</evidence>
<protein>
    <submittedName>
        <fullName evidence="2">Uncharacterized protein</fullName>
    </submittedName>
</protein>
<evidence type="ECO:0000256" key="1">
    <source>
        <dbReference type="SAM" id="MobiDB-lite"/>
    </source>
</evidence>
<organism evidence="2 3">
    <name type="scientific">Canna indica</name>
    <name type="common">Indian-shot</name>
    <dbReference type="NCBI Taxonomy" id="4628"/>
    <lineage>
        <taxon>Eukaryota</taxon>
        <taxon>Viridiplantae</taxon>
        <taxon>Streptophyta</taxon>
        <taxon>Embryophyta</taxon>
        <taxon>Tracheophyta</taxon>
        <taxon>Spermatophyta</taxon>
        <taxon>Magnoliopsida</taxon>
        <taxon>Liliopsida</taxon>
        <taxon>Zingiberales</taxon>
        <taxon>Cannaceae</taxon>
        <taxon>Canna</taxon>
    </lineage>
</organism>
<proteinExistence type="predicted"/>
<feature type="compositionally biased region" description="Low complexity" evidence="1">
    <location>
        <begin position="31"/>
        <end position="49"/>
    </location>
</feature>
<name>A0AAQ3QIF7_9LILI</name>
<accession>A0AAQ3QIF7</accession>
<dbReference type="EMBL" id="CP136896">
    <property type="protein sequence ID" value="WOL13836.1"/>
    <property type="molecule type" value="Genomic_DNA"/>
</dbReference>
<dbReference type="AlphaFoldDB" id="A0AAQ3QIF7"/>
<reference evidence="2 3" key="1">
    <citation type="submission" date="2023-10" db="EMBL/GenBank/DDBJ databases">
        <title>Chromosome-scale genome assembly provides insights into flower coloration mechanisms of Canna indica.</title>
        <authorList>
            <person name="Li C."/>
        </authorList>
    </citation>
    <scope>NUCLEOTIDE SEQUENCE [LARGE SCALE GENOMIC DNA]</scope>
    <source>
        <tissue evidence="2">Flower</tissue>
    </source>
</reference>
<evidence type="ECO:0000313" key="2">
    <source>
        <dbReference type="EMBL" id="WOL13836.1"/>
    </source>
</evidence>
<dbReference type="Proteomes" id="UP001327560">
    <property type="component" value="Chromosome 7"/>
</dbReference>
<gene>
    <name evidence="2" type="ORF">Cni_G22616</name>
</gene>
<sequence length="73" mass="7803">MAGSGRKIAVVLDFSKSSKAALDWAIPSSIPSPTRAKRPSTSSSPSSAPELRQTEVMKHYDLAVDADVIDMLE</sequence>
<keyword evidence="3" id="KW-1185">Reference proteome</keyword>